<proteinExistence type="inferred from homology"/>
<dbReference type="GO" id="GO:0016740">
    <property type="term" value="F:transferase activity"/>
    <property type="evidence" value="ECO:0007669"/>
    <property type="project" value="UniProtKB-KW"/>
</dbReference>
<comment type="subunit">
    <text evidence="3">Homodimer.</text>
</comment>
<evidence type="ECO:0000256" key="5">
    <source>
        <dbReference type="ARBA" id="ARBA00022490"/>
    </source>
</evidence>
<evidence type="ECO:0000313" key="17">
    <source>
        <dbReference type="EMBL" id="KAJ5169159.1"/>
    </source>
</evidence>
<keyword evidence="9" id="KW-0067">ATP-binding</keyword>
<comment type="caution">
    <text evidence="17">The sequence shown here is derived from an EMBL/GenBank/DDBJ whole genome shotgun (WGS) entry which is preliminary data.</text>
</comment>
<dbReference type="FunFam" id="3.30.40.230:FF:000002">
    <property type="entry name" value="Glycyl-tRNA synthetase 1"/>
    <property type="match status" value="1"/>
</dbReference>
<evidence type="ECO:0000256" key="4">
    <source>
        <dbReference type="ARBA" id="ARBA00012829"/>
    </source>
</evidence>
<dbReference type="FunFam" id="2.130.10.10:FF:001559">
    <property type="entry name" value="Uncharacterized protein"/>
    <property type="match status" value="1"/>
</dbReference>
<dbReference type="InterPro" id="IPR015943">
    <property type="entry name" value="WD40/YVTN_repeat-like_dom_sf"/>
</dbReference>
<dbReference type="InterPro" id="IPR006195">
    <property type="entry name" value="aa-tRNA-synth_II"/>
</dbReference>
<dbReference type="FunFam" id="3.40.50.800:FF:000004">
    <property type="entry name" value="Glycine--tRNA ligase 2"/>
    <property type="match status" value="1"/>
</dbReference>
<protein>
    <recommendedName>
        <fullName evidence="4">glycine--tRNA ligase</fullName>
        <ecNumber evidence="4">6.1.1.14</ecNumber>
    </recommendedName>
    <alternativeName>
        <fullName evidence="12">Diadenosine tetraphosphate synthetase</fullName>
    </alternativeName>
</protein>
<evidence type="ECO:0000256" key="13">
    <source>
        <dbReference type="ARBA" id="ARBA00051967"/>
    </source>
</evidence>
<dbReference type="OrthoDB" id="57698at2759"/>
<dbReference type="NCBIfam" id="NF003211">
    <property type="entry name" value="PRK04173.1"/>
    <property type="match status" value="1"/>
</dbReference>
<name>A0A9W9I997_9EURO</name>
<feature type="compositionally biased region" description="Basic and acidic residues" evidence="15">
    <location>
        <begin position="123"/>
        <end position="138"/>
    </location>
</feature>
<evidence type="ECO:0000256" key="8">
    <source>
        <dbReference type="ARBA" id="ARBA00022741"/>
    </source>
</evidence>
<evidence type="ECO:0000256" key="10">
    <source>
        <dbReference type="ARBA" id="ARBA00022917"/>
    </source>
</evidence>
<feature type="region of interest" description="Disordered" evidence="15">
    <location>
        <begin position="823"/>
        <end position="852"/>
    </location>
</feature>
<keyword evidence="18" id="KW-1185">Reference proteome</keyword>
<dbReference type="SUPFAM" id="SSF52954">
    <property type="entry name" value="Class II aaRS ABD-related"/>
    <property type="match status" value="1"/>
</dbReference>
<dbReference type="GO" id="GO:0005524">
    <property type="term" value="F:ATP binding"/>
    <property type="evidence" value="ECO:0007669"/>
    <property type="project" value="UniProtKB-KW"/>
</dbReference>
<dbReference type="FunFam" id="3.30.720.200:FF:000001">
    <property type="entry name" value="Glycine--tRNA ligase 2"/>
    <property type="match status" value="1"/>
</dbReference>
<dbReference type="InterPro" id="IPR004154">
    <property type="entry name" value="Anticodon-bd"/>
</dbReference>
<dbReference type="Gene3D" id="3.30.930.10">
    <property type="entry name" value="Bira Bifunctional Protein, Domain 2"/>
    <property type="match status" value="1"/>
</dbReference>
<dbReference type="PANTHER" id="PTHR10745">
    <property type="entry name" value="GLYCYL-TRNA SYNTHETASE/DNA POLYMERASE SUBUNIT GAMMA-2"/>
    <property type="match status" value="1"/>
</dbReference>
<evidence type="ECO:0000256" key="1">
    <source>
        <dbReference type="ARBA" id="ARBA00004496"/>
    </source>
</evidence>
<gene>
    <name evidence="17" type="ORF">N7482_004753</name>
</gene>
<dbReference type="InterPro" id="IPR045864">
    <property type="entry name" value="aa-tRNA-synth_II/BPL/LPL"/>
</dbReference>
<organism evidence="17 18">
    <name type="scientific">Penicillium canariense</name>
    <dbReference type="NCBI Taxonomy" id="189055"/>
    <lineage>
        <taxon>Eukaryota</taxon>
        <taxon>Fungi</taxon>
        <taxon>Dikarya</taxon>
        <taxon>Ascomycota</taxon>
        <taxon>Pezizomycotina</taxon>
        <taxon>Eurotiomycetes</taxon>
        <taxon>Eurotiomycetidae</taxon>
        <taxon>Eurotiales</taxon>
        <taxon>Aspergillaceae</taxon>
        <taxon>Penicillium</taxon>
    </lineage>
</organism>
<dbReference type="InterPro" id="IPR036621">
    <property type="entry name" value="Anticodon-bd_dom_sf"/>
</dbReference>
<dbReference type="EMBL" id="JAPQKN010000002">
    <property type="protein sequence ID" value="KAJ5169159.1"/>
    <property type="molecule type" value="Genomic_DNA"/>
</dbReference>
<evidence type="ECO:0000256" key="3">
    <source>
        <dbReference type="ARBA" id="ARBA00011738"/>
    </source>
</evidence>
<dbReference type="Proteomes" id="UP001149163">
    <property type="component" value="Unassembled WGS sequence"/>
</dbReference>
<evidence type="ECO:0000256" key="6">
    <source>
        <dbReference type="ARBA" id="ARBA00022598"/>
    </source>
</evidence>
<dbReference type="CDD" id="cd00774">
    <property type="entry name" value="GlyRS-like_core"/>
    <property type="match status" value="1"/>
</dbReference>
<dbReference type="Pfam" id="PF03129">
    <property type="entry name" value="HGTP_anticodon"/>
    <property type="match status" value="1"/>
</dbReference>
<dbReference type="InterPro" id="IPR027031">
    <property type="entry name" value="Gly-tRNA_synthase/POLG2"/>
</dbReference>
<evidence type="ECO:0000256" key="2">
    <source>
        <dbReference type="ARBA" id="ARBA00008226"/>
    </source>
</evidence>
<evidence type="ECO:0000256" key="11">
    <source>
        <dbReference type="ARBA" id="ARBA00023146"/>
    </source>
</evidence>
<keyword evidence="6" id="KW-0436">Ligase</keyword>
<comment type="function">
    <text evidence="14">Catalyzes the ATP-dependent ligation of glycine to the 3'-end of its cognate tRNA, via the formation of an aminoacyl-adenylate intermediate (Gly-AMP). Also produces diadenosine tetraphosphate (Ap4A), a universal pleiotropic signaling molecule needed for cell regulation pathways, by direct condensation of 2 ATPs. Thereby, may play a special role in Ap4A homeostasis.</text>
</comment>
<dbReference type="NCBIfam" id="TIGR00389">
    <property type="entry name" value="glyS_dimeric"/>
    <property type="match status" value="1"/>
</dbReference>
<dbReference type="PROSITE" id="PS50862">
    <property type="entry name" value="AA_TRNA_LIGASE_II"/>
    <property type="match status" value="1"/>
</dbReference>
<keyword evidence="10" id="KW-0648">Protein biosynthesis</keyword>
<dbReference type="RefSeq" id="XP_056545620.1">
    <property type="nucleotide sequence ID" value="XM_056686878.1"/>
</dbReference>
<feature type="region of interest" description="Disordered" evidence="15">
    <location>
        <begin position="123"/>
        <end position="146"/>
    </location>
</feature>
<feature type="domain" description="Aminoacyl-transfer RNA synthetases class-II family profile" evidence="16">
    <location>
        <begin position="173"/>
        <end position="534"/>
    </location>
</feature>
<dbReference type="Gene3D" id="3.30.40.230">
    <property type="match status" value="1"/>
</dbReference>
<dbReference type="InterPro" id="IPR002315">
    <property type="entry name" value="tRNA-synt_gly"/>
</dbReference>
<evidence type="ECO:0000256" key="12">
    <source>
        <dbReference type="ARBA" id="ARBA00030057"/>
    </source>
</evidence>
<comment type="catalytic activity">
    <reaction evidence="13">
        <text>2 ATP + H(+) = P(1),P(4)-bis(5'-adenosyl) tetraphosphate + diphosphate</text>
        <dbReference type="Rhea" id="RHEA:34935"/>
        <dbReference type="ChEBI" id="CHEBI:15378"/>
        <dbReference type="ChEBI" id="CHEBI:30616"/>
        <dbReference type="ChEBI" id="CHEBI:33019"/>
        <dbReference type="ChEBI" id="CHEBI:58141"/>
    </reaction>
</comment>
<dbReference type="InterPro" id="IPR033731">
    <property type="entry name" value="GlyRS-like_core"/>
</dbReference>
<comment type="similarity">
    <text evidence="2">Belongs to the class-II aminoacyl-tRNA synthetase family.</text>
</comment>
<keyword evidence="8" id="KW-0547">Nucleotide-binding</keyword>
<dbReference type="FunFam" id="3.30.930.10:FF:000010">
    <property type="entry name" value="Glycyl-tRNA synthetase 1"/>
    <property type="match status" value="1"/>
</dbReference>
<dbReference type="PANTHER" id="PTHR10745:SF0">
    <property type="entry name" value="GLYCINE--TRNA LIGASE"/>
    <property type="match status" value="1"/>
</dbReference>
<comment type="subcellular location">
    <subcellularLocation>
        <location evidence="1">Cytoplasm</location>
    </subcellularLocation>
</comment>
<keyword evidence="5" id="KW-0963">Cytoplasm</keyword>
<reference evidence="17" key="1">
    <citation type="submission" date="2022-11" db="EMBL/GenBank/DDBJ databases">
        <authorList>
            <person name="Petersen C."/>
        </authorList>
    </citation>
    <scope>NUCLEOTIDE SEQUENCE</scope>
    <source>
        <strain evidence="17">IBT 26290</strain>
    </source>
</reference>
<dbReference type="SUPFAM" id="SSF55681">
    <property type="entry name" value="Class II aaRS and biotin synthetases"/>
    <property type="match status" value="1"/>
</dbReference>
<evidence type="ECO:0000313" key="18">
    <source>
        <dbReference type="Proteomes" id="UP001149163"/>
    </source>
</evidence>
<dbReference type="GO" id="GO:0070150">
    <property type="term" value="P:mitochondrial glycyl-tRNA aminoacylation"/>
    <property type="evidence" value="ECO:0007669"/>
    <property type="project" value="TreeGrafter"/>
</dbReference>
<evidence type="ECO:0000256" key="14">
    <source>
        <dbReference type="ARBA" id="ARBA00058014"/>
    </source>
</evidence>
<sequence>MATVTTKTGQAVDRLVLDSMLRRRMFYTPSFEIYGGVSGLYDYGPPGTALIANMTDLWRKHFVLEEDMLEVDCTMLTPHEILKTSGHVDKFADWMCKDPKTGEIFRADHLVEEVLENRLKGDKEARGQKVEVDAEKEAKKKKKSKGETKAVKLDDALVQEYESTLAQIDNFGGPELEEIIKKYDIRNPATDGKVEPPVSFNLMFQTSIGPSSNMPGYLRPETAQGQFLNFQKLLEFNQQGMPFASASIGKSFRNEISPRAGLLRVREFLMAEIEHYVDPEGGKKHPRFAEVKDIEMSLLDRHVQLSGSTKTTKMTIGKAVETGLVDNETLGYFLARIQLFLQKLGVDYNKLRFRQHMANEMAHYAADCWDAELQTSYGWIECVGCADRSAYDLTVHKNKTGAPLVVRETRSEPLRVEEWQIDLDKKKFGPRFKKDAKTVESAIDALSQELREKLALDLDQQGKIEVDIEGVGSGKVELEKDLIKIEKRTRVENVREYTPNVIEPSFGIGRIMYSMIEHVYWSRAGDEARGPLLPPSIAPTKVLLVPLSTNPAFKPLTQDLSSKLRRLGVSSRVDDSSASIGKRYARNDELGTPFGITVDFQSVKDNTFTLRDRDTTKQVRAGEQEILQALKSLVDGDETWADVAKRLPEFTGQEVDWSVVRIKLRGIPQSGLLRQESGATSSHPPSVLFAPGQSKFHLRTMAPTIHSAKLTLSCPLFAADFDPRNNERLLVGGGGGEGRSGVGNKISLIDASRRNEITEAVVLNLSRDEDSVTSLAAAPQVGDEESLLVVLAGINSSVAEQKKNNNEHMRSFRFEAPQKKKTLIKVNSADDAEREASKRDKKGKKDNKDKEKVVEEVIPGKAKELSRASLFRPKEPGDTYQRVLRLSPWSSQDTRVGAIATGLSPSGEVVFFQVTERPTDSDVIGRIRLGSHEEAEDVDLASLQHDPEQKGDARDKFRVAYTNGVEVMVGEISSSTRSNAAPDVNCVFTIPLPSSGARAARPKFRALRFLSPTALILLQNAPDRSGSELVILRLPTVKNGKATILRRRKLPRGVKIGLGLDICSLGTNPACQQQTIIAVSGSDNSISLWTLEFGPNKGYGAIRPHATLRDVHPFSMTKLVFSPFTAPAHPITPDVLPQKVKLASISMGNTVVVHTLPLSPFPASSRTPRYVLALPGPSEFWEGLYFSLVLLCSLFLIIGTMLAFTEIRGGTPPVLGVTQWLPPSWRSAIANEYTPPAPGKGSYIDYLLSPKGHDALPAVRTVPDASQIERLKDILDRVHSAGAAPADIETVSPRALSVIVRCHDGQNAEQSIIVETASSHRVFGDESSEAHKLRAWRDLNAADQLAWKQRLADAGRWAASEGETVLQGVLFGEACGQLHHAVQEGLP</sequence>
<dbReference type="EC" id="6.1.1.14" evidence="4"/>
<dbReference type="GO" id="GO:0005739">
    <property type="term" value="C:mitochondrion"/>
    <property type="evidence" value="ECO:0007669"/>
    <property type="project" value="TreeGrafter"/>
</dbReference>
<accession>A0A9W9I997</accession>
<dbReference type="Gene3D" id="2.130.10.10">
    <property type="entry name" value="YVTN repeat-like/Quinoprotein amine dehydrogenase"/>
    <property type="match status" value="1"/>
</dbReference>
<evidence type="ECO:0000256" key="15">
    <source>
        <dbReference type="SAM" id="MobiDB-lite"/>
    </source>
</evidence>
<keyword evidence="11" id="KW-0030">Aminoacyl-tRNA synthetase</keyword>
<reference evidence="17" key="2">
    <citation type="journal article" date="2023" name="IMA Fungus">
        <title>Comparative genomic study of the Penicillium genus elucidates a diverse pangenome and 15 lateral gene transfer events.</title>
        <authorList>
            <person name="Petersen C."/>
            <person name="Sorensen T."/>
            <person name="Nielsen M.R."/>
            <person name="Sondergaard T.E."/>
            <person name="Sorensen J.L."/>
            <person name="Fitzpatrick D.A."/>
            <person name="Frisvad J.C."/>
            <person name="Nielsen K.L."/>
        </authorList>
    </citation>
    <scope>NUCLEOTIDE SEQUENCE</scope>
    <source>
        <strain evidence="17">IBT 26290</strain>
    </source>
</reference>
<dbReference type="GeneID" id="81426054"/>
<evidence type="ECO:0000256" key="7">
    <source>
        <dbReference type="ARBA" id="ARBA00022679"/>
    </source>
</evidence>
<evidence type="ECO:0000256" key="9">
    <source>
        <dbReference type="ARBA" id="ARBA00022840"/>
    </source>
</evidence>
<evidence type="ECO:0000259" key="16">
    <source>
        <dbReference type="PROSITE" id="PS50862"/>
    </source>
</evidence>
<dbReference type="GO" id="GO:0004820">
    <property type="term" value="F:glycine-tRNA ligase activity"/>
    <property type="evidence" value="ECO:0007669"/>
    <property type="project" value="UniProtKB-EC"/>
</dbReference>
<dbReference type="Gene3D" id="3.30.720.200">
    <property type="match status" value="1"/>
</dbReference>
<keyword evidence="7" id="KW-0808">Transferase</keyword>
<dbReference type="PRINTS" id="PR01043">
    <property type="entry name" value="TRNASYNTHGLY"/>
</dbReference>
<dbReference type="Gene3D" id="3.40.50.800">
    <property type="entry name" value="Anticodon-binding domain"/>
    <property type="match status" value="1"/>
</dbReference>